<feature type="compositionally biased region" description="Basic and acidic residues" evidence="1">
    <location>
        <begin position="131"/>
        <end position="157"/>
    </location>
</feature>
<comment type="caution">
    <text evidence="2">The sequence shown here is derived from an EMBL/GenBank/DDBJ whole genome shotgun (WGS) entry which is preliminary data.</text>
</comment>
<evidence type="ECO:0000313" key="3">
    <source>
        <dbReference type="Proteomes" id="UP000265520"/>
    </source>
</evidence>
<feature type="compositionally biased region" description="Acidic residues" evidence="1">
    <location>
        <begin position="182"/>
        <end position="192"/>
    </location>
</feature>
<reference evidence="2 3" key="1">
    <citation type="journal article" date="2018" name="Front. Plant Sci.">
        <title>Red Clover (Trifolium pratense) and Zigzag Clover (T. medium) - A Picture of Genomic Similarities and Differences.</title>
        <authorList>
            <person name="Dluhosova J."/>
            <person name="Istvanek J."/>
            <person name="Nedelnik J."/>
            <person name="Repkova J."/>
        </authorList>
    </citation>
    <scope>NUCLEOTIDE SEQUENCE [LARGE SCALE GENOMIC DNA]</scope>
    <source>
        <strain evidence="3">cv. 10/8</strain>
        <tissue evidence="2">Leaf</tissue>
    </source>
</reference>
<feature type="non-terminal residue" evidence="2">
    <location>
        <position position="218"/>
    </location>
</feature>
<protein>
    <submittedName>
        <fullName evidence="2">Uncharacterized protein</fullName>
    </submittedName>
</protein>
<feature type="region of interest" description="Disordered" evidence="1">
    <location>
        <begin position="122"/>
        <end position="218"/>
    </location>
</feature>
<dbReference type="EMBL" id="LXQA010088109">
    <property type="protein sequence ID" value="MCI13400.1"/>
    <property type="molecule type" value="Genomic_DNA"/>
</dbReference>
<dbReference type="Proteomes" id="UP000265520">
    <property type="component" value="Unassembled WGS sequence"/>
</dbReference>
<organism evidence="2 3">
    <name type="scientific">Trifolium medium</name>
    <dbReference type="NCBI Taxonomy" id="97028"/>
    <lineage>
        <taxon>Eukaryota</taxon>
        <taxon>Viridiplantae</taxon>
        <taxon>Streptophyta</taxon>
        <taxon>Embryophyta</taxon>
        <taxon>Tracheophyta</taxon>
        <taxon>Spermatophyta</taxon>
        <taxon>Magnoliopsida</taxon>
        <taxon>eudicotyledons</taxon>
        <taxon>Gunneridae</taxon>
        <taxon>Pentapetalae</taxon>
        <taxon>rosids</taxon>
        <taxon>fabids</taxon>
        <taxon>Fabales</taxon>
        <taxon>Fabaceae</taxon>
        <taxon>Papilionoideae</taxon>
        <taxon>50 kb inversion clade</taxon>
        <taxon>NPAAA clade</taxon>
        <taxon>Hologalegina</taxon>
        <taxon>IRL clade</taxon>
        <taxon>Trifolieae</taxon>
        <taxon>Trifolium</taxon>
    </lineage>
</organism>
<dbReference type="AlphaFoldDB" id="A0A392PPN7"/>
<keyword evidence="3" id="KW-1185">Reference proteome</keyword>
<feature type="compositionally biased region" description="Basic and acidic residues" evidence="1">
    <location>
        <begin position="200"/>
        <end position="212"/>
    </location>
</feature>
<accession>A0A392PPN7</accession>
<evidence type="ECO:0000313" key="2">
    <source>
        <dbReference type="EMBL" id="MCI13400.1"/>
    </source>
</evidence>
<evidence type="ECO:0000256" key="1">
    <source>
        <dbReference type="SAM" id="MobiDB-lite"/>
    </source>
</evidence>
<name>A0A392PPN7_9FABA</name>
<sequence>MTAQNPTRKTPQVVYPRLMSELFYQCGIIKRILDAQVPDLLEEQRANFINGHTLANMRMLKEALKVPNHPLLVKKPSGPLPEKSPMLFDNESKDVILEYMRLMKEEGITITGADIAHVPTEDKKRKRVVKVKQEKASEDKAVEATDSEIKTTSEKSKGKSTKKQRSERKKVLKVQRRMIIQEVDDEETDEEPLEIKRKRVESVKAQPEHEGMNIEANA</sequence>
<feature type="compositionally biased region" description="Basic residues" evidence="1">
    <location>
        <begin position="158"/>
        <end position="176"/>
    </location>
</feature>
<proteinExistence type="predicted"/>